<protein>
    <submittedName>
        <fullName evidence="1">Uncharacterized protein</fullName>
    </submittedName>
</protein>
<reference evidence="1" key="1">
    <citation type="submission" date="2020-03" db="EMBL/GenBank/DDBJ databases">
        <title>The deep terrestrial virosphere.</title>
        <authorList>
            <person name="Holmfeldt K."/>
            <person name="Nilsson E."/>
            <person name="Simone D."/>
            <person name="Lopez-Fernandez M."/>
            <person name="Wu X."/>
            <person name="de Brujin I."/>
            <person name="Lundin D."/>
            <person name="Andersson A."/>
            <person name="Bertilsson S."/>
            <person name="Dopson M."/>
        </authorList>
    </citation>
    <scope>NUCLEOTIDE SEQUENCE</scope>
    <source>
        <strain evidence="1">TM448A02956</strain>
    </source>
</reference>
<dbReference type="AlphaFoldDB" id="A0A6H1ZZJ0"/>
<sequence length="57" mass="6514">MSKGKRTSIPSSGTPEEAEEFMALLLAAQKDEHDCMWSRYFKKLGDRMVGQYATKEE</sequence>
<name>A0A6H1ZZJ0_9ZZZZ</name>
<evidence type="ECO:0000313" key="1">
    <source>
        <dbReference type="EMBL" id="QJA52737.1"/>
    </source>
</evidence>
<organism evidence="1">
    <name type="scientific">viral metagenome</name>
    <dbReference type="NCBI Taxonomy" id="1070528"/>
    <lineage>
        <taxon>unclassified sequences</taxon>
        <taxon>metagenomes</taxon>
        <taxon>organismal metagenomes</taxon>
    </lineage>
</organism>
<proteinExistence type="predicted"/>
<accession>A0A6H1ZZJ0</accession>
<gene>
    <name evidence="1" type="ORF">TM448A02956_0002</name>
</gene>
<dbReference type="EMBL" id="MT144364">
    <property type="protein sequence ID" value="QJA52737.1"/>
    <property type="molecule type" value="Genomic_DNA"/>
</dbReference>